<keyword evidence="3" id="KW-1185">Reference proteome</keyword>
<reference evidence="1" key="1">
    <citation type="submission" date="2022-10" db="EMBL/GenBank/DDBJ databases">
        <authorList>
            <person name="Chen Y."/>
            <person name="Dougan E. K."/>
            <person name="Chan C."/>
            <person name="Rhodes N."/>
            <person name="Thang M."/>
        </authorList>
    </citation>
    <scope>NUCLEOTIDE SEQUENCE</scope>
</reference>
<evidence type="ECO:0000313" key="3">
    <source>
        <dbReference type="Proteomes" id="UP001152797"/>
    </source>
</evidence>
<accession>A0A9P1CKM4</accession>
<proteinExistence type="predicted"/>
<dbReference type="EMBL" id="CAMXCT020001890">
    <property type="protein sequence ID" value="CAL1147274.1"/>
    <property type="molecule type" value="Genomic_DNA"/>
</dbReference>
<dbReference type="EMBL" id="CAMXCT030001890">
    <property type="protein sequence ID" value="CAL4781211.1"/>
    <property type="molecule type" value="Genomic_DNA"/>
</dbReference>
<gene>
    <name evidence="1" type="ORF">C1SCF055_LOCUS20601</name>
</gene>
<evidence type="ECO:0000313" key="1">
    <source>
        <dbReference type="EMBL" id="CAI3993899.1"/>
    </source>
</evidence>
<reference evidence="2" key="2">
    <citation type="submission" date="2024-04" db="EMBL/GenBank/DDBJ databases">
        <authorList>
            <person name="Chen Y."/>
            <person name="Shah S."/>
            <person name="Dougan E. K."/>
            <person name="Thang M."/>
            <person name="Chan C."/>
        </authorList>
    </citation>
    <scope>NUCLEOTIDE SEQUENCE [LARGE SCALE GENOMIC DNA]</scope>
</reference>
<organism evidence="1">
    <name type="scientific">Cladocopium goreaui</name>
    <dbReference type="NCBI Taxonomy" id="2562237"/>
    <lineage>
        <taxon>Eukaryota</taxon>
        <taxon>Sar</taxon>
        <taxon>Alveolata</taxon>
        <taxon>Dinophyceae</taxon>
        <taxon>Suessiales</taxon>
        <taxon>Symbiodiniaceae</taxon>
        <taxon>Cladocopium</taxon>
    </lineage>
</organism>
<dbReference type="EMBL" id="CAMXCT010001890">
    <property type="protein sequence ID" value="CAI3993899.1"/>
    <property type="molecule type" value="Genomic_DNA"/>
</dbReference>
<comment type="caution">
    <text evidence="1">The sequence shown here is derived from an EMBL/GenBank/DDBJ whole genome shotgun (WGS) entry which is preliminary data.</text>
</comment>
<protein>
    <submittedName>
        <fullName evidence="1">Uncharacterized protein</fullName>
    </submittedName>
</protein>
<feature type="non-terminal residue" evidence="1">
    <location>
        <position position="1"/>
    </location>
</feature>
<name>A0A9P1CKM4_9DINO</name>
<dbReference type="Proteomes" id="UP001152797">
    <property type="component" value="Unassembled WGS sequence"/>
</dbReference>
<evidence type="ECO:0000313" key="2">
    <source>
        <dbReference type="EMBL" id="CAL1147274.1"/>
    </source>
</evidence>
<sequence length="336" mass="36464">NVSPWWFGGHLLIFSGEENGTAGSVLFAYDHDSDCIIPGCEWRSIYSAQVINSNWEFSKALTLRSPGLWLLPLAAWHFPKRWHCVVLPLAFVAIALASGNAASAAGSYEALISVVKHNPDMNIPHIGEARAEIEVLESGRMRGRMRTWFTTHFVNILLGGTVESAEAFGNQVPMFYQTFGHLYQDASGNNFSLPNDALLGYAIPGNLEHMYPTFDGGCHPQEENGLLIAYSVGEDFLVPVICLRYASGGLILKALQDNDLVSTLHTWRASSDCTTGPTGGTAAEDFPHVEYKLAPSCSPWDLGAPSACPQLAPVECAAVGFSWSCFAAVIVLALIW</sequence>
<dbReference type="AlphaFoldDB" id="A0A9P1CKM4"/>